<proteinExistence type="predicted"/>
<dbReference type="Proteomes" id="UP000619037">
    <property type="component" value="Segment"/>
</dbReference>
<evidence type="ECO:0000313" key="3">
    <source>
        <dbReference type="EMBL" id="QHW18148.1"/>
    </source>
</evidence>
<evidence type="ECO:0000313" key="2">
    <source>
        <dbReference type="EMBL" id="QHW17969.1"/>
    </source>
</evidence>
<evidence type="ECO:0000313" key="4">
    <source>
        <dbReference type="Proteomes" id="UP000619037"/>
    </source>
</evidence>
<dbReference type="Proteomes" id="UP000630645">
    <property type="component" value="Segment"/>
</dbReference>
<reference evidence="2" key="1">
    <citation type="submission" date="2020-01" db="EMBL/GenBank/DDBJ databases">
        <title>Global genomic diversity of Molluscum contagiosum virus.</title>
        <authorList>
            <person name="Zorec T.M."/>
            <person name="Skubic L."/>
            <person name="Hosnjak L."/>
            <person name="Trcko K."/>
            <person name="Poljak M."/>
        </authorList>
    </citation>
    <scope>NUCLEOTIDE SEQUENCE</scope>
    <source>
        <strain evidence="2">MCV1_P05S01A</strain>
        <strain evidence="3">MCV1_P05S02A</strain>
    </source>
</reference>
<feature type="compositionally biased region" description="Basic residues" evidence="1">
    <location>
        <begin position="68"/>
        <end position="105"/>
    </location>
</feature>
<gene>
    <name evidence="2" type="primary">MC159.1R</name>
</gene>
<sequence length="114" mass="12961">MLPVAVACSIFTFGASLASRKLSFAEEATTPISRAQTWTRPCPRTMALQSPRARSPYKPRSCALTRSLHPRPRSQARSLHPRPRSQARSLHPRPRSQARSLHPRPRSQTWRNLQ</sequence>
<feature type="region of interest" description="Disordered" evidence="1">
    <location>
        <begin position="46"/>
        <end position="114"/>
    </location>
</feature>
<protein>
    <submittedName>
        <fullName evidence="2">MC159.1R</fullName>
    </submittedName>
</protein>
<dbReference type="EMBL" id="MN931748">
    <property type="protein sequence ID" value="QHW17969.1"/>
    <property type="molecule type" value="Genomic_DNA"/>
</dbReference>
<dbReference type="EMBL" id="MN931749">
    <property type="protein sequence ID" value="QHW18148.1"/>
    <property type="molecule type" value="Genomic_DNA"/>
</dbReference>
<name>A0A858A533_9POXV</name>
<organism evidence="2 4">
    <name type="scientific">Molluscum contagiosum virus</name>
    <dbReference type="NCBI Taxonomy" id="10279"/>
    <lineage>
        <taxon>Viruses</taxon>
        <taxon>Varidnaviria</taxon>
        <taxon>Bamfordvirae</taxon>
        <taxon>Nucleocytoviricota</taxon>
        <taxon>Pokkesviricetes</taxon>
        <taxon>Chitovirales</taxon>
        <taxon>Poxviridae</taxon>
        <taxon>Chordopoxvirinae</taxon>
        <taxon>Molluscipoxvirus</taxon>
        <taxon>Molluscipoxvirus molluscum</taxon>
    </lineage>
</organism>
<evidence type="ECO:0000256" key="1">
    <source>
        <dbReference type="SAM" id="MobiDB-lite"/>
    </source>
</evidence>
<accession>A0A858A533</accession>